<keyword evidence="8" id="KW-1185">Reference proteome</keyword>
<feature type="region of interest" description="Disordered" evidence="5">
    <location>
        <begin position="1"/>
        <end position="25"/>
    </location>
</feature>
<evidence type="ECO:0000256" key="6">
    <source>
        <dbReference type="SAM" id="Phobius"/>
    </source>
</evidence>
<evidence type="ECO:0000256" key="5">
    <source>
        <dbReference type="SAM" id="MobiDB-lite"/>
    </source>
</evidence>
<feature type="transmembrane region" description="Helical" evidence="6">
    <location>
        <begin position="160"/>
        <end position="182"/>
    </location>
</feature>
<dbReference type="InterPro" id="IPR008217">
    <property type="entry name" value="Ccc1_fam"/>
</dbReference>
<comment type="caution">
    <text evidence="7">The sequence shown here is derived from an EMBL/GenBank/DDBJ whole genome shotgun (WGS) entry which is preliminary data.</text>
</comment>
<keyword evidence="3 6" id="KW-1133">Transmembrane helix</keyword>
<feature type="compositionally biased region" description="Polar residues" evidence="5">
    <location>
        <begin position="1"/>
        <end position="10"/>
    </location>
</feature>
<evidence type="ECO:0000256" key="1">
    <source>
        <dbReference type="ARBA" id="ARBA00004127"/>
    </source>
</evidence>
<dbReference type="PANTHER" id="PTHR31851">
    <property type="entry name" value="FE(2+)/MN(2+) TRANSPORTER PCL1"/>
    <property type="match status" value="1"/>
</dbReference>
<keyword evidence="4 6" id="KW-0472">Membrane</keyword>
<evidence type="ECO:0000256" key="4">
    <source>
        <dbReference type="ARBA" id="ARBA00023136"/>
    </source>
</evidence>
<dbReference type="EMBL" id="BAAAHE010000027">
    <property type="protein sequence ID" value="GAA0626825.1"/>
    <property type="molecule type" value="Genomic_DNA"/>
</dbReference>
<dbReference type="Pfam" id="PF01988">
    <property type="entry name" value="VIT1"/>
    <property type="match status" value="1"/>
</dbReference>
<evidence type="ECO:0000256" key="3">
    <source>
        <dbReference type="ARBA" id="ARBA00022989"/>
    </source>
</evidence>
<evidence type="ECO:0000313" key="8">
    <source>
        <dbReference type="Proteomes" id="UP001500957"/>
    </source>
</evidence>
<protein>
    <submittedName>
        <fullName evidence="7">VIT family protein</fullName>
    </submittedName>
</protein>
<comment type="subcellular location">
    <subcellularLocation>
        <location evidence="1">Endomembrane system</location>
        <topology evidence="1">Multi-pass membrane protein</topology>
    </subcellularLocation>
</comment>
<dbReference type="RefSeq" id="WP_344606694.1">
    <property type="nucleotide sequence ID" value="NZ_BAAAHE010000027.1"/>
</dbReference>
<feature type="transmembrane region" description="Helical" evidence="6">
    <location>
        <begin position="188"/>
        <end position="207"/>
    </location>
</feature>
<dbReference type="CDD" id="cd02432">
    <property type="entry name" value="Nodulin-21_like_1"/>
    <property type="match status" value="1"/>
</dbReference>
<proteinExistence type="predicted"/>
<evidence type="ECO:0000313" key="7">
    <source>
        <dbReference type="EMBL" id="GAA0626825.1"/>
    </source>
</evidence>
<gene>
    <name evidence="7" type="ORF">GCM10009547_32900</name>
</gene>
<organism evidence="7 8">
    <name type="scientific">Sporichthya brevicatena</name>
    <dbReference type="NCBI Taxonomy" id="171442"/>
    <lineage>
        <taxon>Bacteria</taxon>
        <taxon>Bacillati</taxon>
        <taxon>Actinomycetota</taxon>
        <taxon>Actinomycetes</taxon>
        <taxon>Sporichthyales</taxon>
        <taxon>Sporichthyaceae</taxon>
        <taxon>Sporichthya</taxon>
    </lineage>
</organism>
<keyword evidence="2 6" id="KW-0812">Transmembrane</keyword>
<feature type="transmembrane region" description="Helical" evidence="6">
    <location>
        <begin position="219"/>
        <end position="238"/>
    </location>
</feature>
<name>A0ABP3S9S9_9ACTN</name>
<reference evidence="8" key="1">
    <citation type="journal article" date="2019" name="Int. J. Syst. Evol. Microbiol.">
        <title>The Global Catalogue of Microorganisms (GCM) 10K type strain sequencing project: providing services to taxonomists for standard genome sequencing and annotation.</title>
        <authorList>
            <consortium name="The Broad Institute Genomics Platform"/>
            <consortium name="The Broad Institute Genome Sequencing Center for Infectious Disease"/>
            <person name="Wu L."/>
            <person name="Ma J."/>
        </authorList>
    </citation>
    <scope>NUCLEOTIDE SEQUENCE [LARGE SCALE GENOMIC DNA]</scope>
    <source>
        <strain evidence="8">JCM 10671</strain>
    </source>
</reference>
<sequence length="246" mass="25281">MTDDNSTTGLTEHPGEAHPPHGATSDRLNRLRAAVLGANDGIVSQAGLVVGVAGATTDRTTLLTAGLAGLVAGAVSMSLGEYVSVSSQRDAEQELLAQERRELAEEPEAELRELAEIYEQKGLRPETARQVARELAEADALGAHAEAELHIDPDDLVNPYTAGLASALAFVLGALLPLLAITLPPVTARVPVTVAVTLAALALLGWLSARAGNTDPRRPVLRVLIGGSAALALTYAIGNVTGAAVG</sequence>
<evidence type="ECO:0000256" key="2">
    <source>
        <dbReference type="ARBA" id="ARBA00022692"/>
    </source>
</evidence>
<dbReference type="Proteomes" id="UP001500957">
    <property type="component" value="Unassembled WGS sequence"/>
</dbReference>
<accession>A0ABP3S9S9</accession>